<feature type="region of interest" description="Disordered" evidence="1">
    <location>
        <begin position="84"/>
        <end position="116"/>
    </location>
</feature>
<dbReference type="KEGG" id="xya:ET471_03735"/>
<proteinExistence type="predicted"/>
<name>A0A4P6FF73_9MICO</name>
<sequence length="417" mass="42248">MPQQFPRRASLRARRARRTPAARAVTTSLAAVTAAALAATTAVPAVLTATPHAARTTATFEARAVDVAGSSVATAEVAPVHADPVSVDPVAADPAAGQTDPRQTDPRQAGSAQADPAVVAAVAQASGTLAGAEHVTTEGNGAPPEQIAQIQQATSVVRELVRRATAAATPAAVPTTTLPEVGAAADAAVTAAIGTATTGDVDAQAVTAALAQQTAALAELVEATPAAAIAVAPAPPTPEEIAAQRAAEEAAARAAAAQAAAQRAAEEAAARAAEQSRLASVVAEAKKHGNGRIPARLLASLPWSPGNTLRADAAAALTRLNDAFRAAFGTDLGVTDSYRSYASQVAVKRSRGFWAARPGHSNHGLGLAVDLGTGVSSFGTPQYRWMKANAPKFGWTHPDWAEPGGRKPEPWHWEFTG</sequence>
<dbReference type="GO" id="GO:0008233">
    <property type="term" value="F:peptidase activity"/>
    <property type="evidence" value="ECO:0007669"/>
    <property type="project" value="InterPro"/>
</dbReference>
<feature type="signal peptide" evidence="2">
    <location>
        <begin position="1"/>
        <end position="38"/>
    </location>
</feature>
<protein>
    <recommendedName>
        <fullName evidence="3">D-alanyl-D-alanine carboxypeptidase-like core domain-containing protein</fullName>
    </recommendedName>
</protein>
<evidence type="ECO:0000256" key="2">
    <source>
        <dbReference type="SAM" id="SignalP"/>
    </source>
</evidence>
<dbReference type="Gene3D" id="3.30.1380.10">
    <property type="match status" value="1"/>
</dbReference>
<dbReference type="PANTHER" id="PTHR34385:SF1">
    <property type="entry name" value="PEPTIDOGLYCAN L-ALANYL-D-GLUTAMATE ENDOPEPTIDASE CWLK"/>
    <property type="match status" value="1"/>
</dbReference>
<accession>A0A4P6FF73</accession>
<dbReference type="RefSeq" id="WP_129186658.1">
    <property type="nucleotide sequence ID" value="NZ_CP035493.1"/>
</dbReference>
<dbReference type="Proteomes" id="UP000292118">
    <property type="component" value="Chromosome"/>
</dbReference>
<feature type="compositionally biased region" description="Basic residues" evidence="1">
    <location>
        <begin position="9"/>
        <end position="20"/>
    </location>
</feature>
<reference evidence="4 5" key="1">
    <citation type="submission" date="2019-01" db="EMBL/GenBank/DDBJ databases">
        <title>Genome sequencing of strain FW10M-9.</title>
        <authorList>
            <person name="Heo J."/>
            <person name="Kim S.-J."/>
            <person name="Kim J.-S."/>
            <person name="Hong S.-B."/>
            <person name="Kwon S.-W."/>
        </authorList>
    </citation>
    <scope>NUCLEOTIDE SEQUENCE [LARGE SCALE GENOMIC DNA]</scope>
    <source>
        <strain evidence="4 5">FW10M-9</strain>
    </source>
</reference>
<dbReference type="GO" id="GO:0006508">
    <property type="term" value="P:proteolysis"/>
    <property type="evidence" value="ECO:0007669"/>
    <property type="project" value="InterPro"/>
</dbReference>
<evidence type="ECO:0000313" key="4">
    <source>
        <dbReference type="EMBL" id="QAY69258.1"/>
    </source>
</evidence>
<feature type="region of interest" description="Disordered" evidence="1">
    <location>
        <begin position="1"/>
        <end position="25"/>
    </location>
</feature>
<dbReference type="InterPro" id="IPR052179">
    <property type="entry name" value="DD-CPase-like"/>
</dbReference>
<gene>
    <name evidence="4" type="ORF">ET471_03735</name>
</gene>
<dbReference type="InterPro" id="IPR003709">
    <property type="entry name" value="VanY-like_core_dom"/>
</dbReference>
<keyword evidence="5" id="KW-1185">Reference proteome</keyword>
<feature type="domain" description="D-alanyl-D-alanine carboxypeptidase-like core" evidence="3">
    <location>
        <begin position="308"/>
        <end position="417"/>
    </location>
</feature>
<evidence type="ECO:0000313" key="5">
    <source>
        <dbReference type="Proteomes" id="UP000292118"/>
    </source>
</evidence>
<feature type="compositionally biased region" description="Low complexity" evidence="1">
    <location>
        <begin position="84"/>
        <end position="96"/>
    </location>
</feature>
<evidence type="ECO:0000256" key="1">
    <source>
        <dbReference type="SAM" id="MobiDB-lite"/>
    </source>
</evidence>
<evidence type="ECO:0000259" key="3">
    <source>
        <dbReference type="Pfam" id="PF02557"/>
    </source>
</evidence>
<feature type="chain" id="PRO_5020407242" description="D-alanyl-D-alanine carboxypeptidase-like core domain-containing protein" evidence="2">
    <location>
        <begin position="39"/>
        <end position="417"/>
    </location>
</feature>
<organism evidence="4 5">
    <name type="scientific">Xylanimonas protaetiae</name>
    <dbReference type="NCBI Taxonomy" id="2509457"/>
    <lineage>
        <taxon>Bacteria</taxon>
        <taxon>Bacillati</taxon>
        <taxon>Actinomycetota</taxon>
        <taxon>Actinomycetes</taxon>
        <taxon>Micrococcales</taxon>
        <taxon>Promicromonosporaceae</taxon>
        <taxon>Xylanimonas</taxon>
    </lineage>
</organism>
<dbReference type="InterPro" id="IPR009045">
    <property type="entry name" value="Zn_M74/Hedgehog-like"/>
</dbReference>
<dbReference type="OrthoDB" id="5496837at2"/>
<dbReference type="CDD" id="cd14814">
    <property type="entry name" value="Peptidase_M15"/>
    <property type="match status" value="1"/>
</dbReference>
<keyword evidence="2" id="KW-0732">Signal</keyword>
<dbReference type="Pfam" id="PF02557">
    <property type="entry name" value="VanY"/>
    <property type="match status" value="1"/>
</dbReference>
<dbReference type="AlphaFoldDB" id="A0A4P6FF73"/>
<dbReference type="EMBL" id="CP035493">
    <property type="protein sequence ID" value="QAY69258.1"/>
    <property type="molecule type" value="Genomic_DNA"/>
</dbReference>
<dbReference type="PANTHER" id="PTHR34385">
    <property type="entry name" value="D-ALANYL-D-ALANINE CARBOXYPEPTIDASE"/>
    <property type="match status" value="1"/>
</dbReference>
<dbReference type="SUPFAM" id="SSF55166">
    <property type="entry name" value="Hedgehog/DD-peptidase"/>
    <property type="match status" value="1"/>
</dbReference>